<evidence type="ECO:0000256" key="3">
    <source>
        <dbReference type="ARBA" id="ARBA00022801"/>
    </source>
</evidence>
<dbReference type="Proteomes" id="UP000682811">
    <property type="component" value="Unassembled WGS sequence"/>
</dbReference>
<feature type="compositionally biased region" description="Polar residues" evidence="7">
    <location>
        <begin position="545"/>
        <end position="559"/>
    </location>
</feature>
<comment type="caution">
    <text evidence="9">The sequence shown here is derived from an EMBL/GenBank/DDBJ whole genome shotgun (WGS) entry which is preliminary data.</text>
</comment>
<dbReference type="PIRSF" id="PIRSF005814">
    <property type="entry name" value="MutS_YshD"/>
    <property type="match status" value="1"/>
</dbReference>
<dbReference type="GO" id="GO:0004519">
    <property type="term" value="F:endonuclease activity"/>
    <property type="evidence" value="ECO:0007669"/>
    <property type="project" value="InterPro"/>
</dbReference>
<dbReference type="PANTHER" id="PTHR48466:SF2">
    <property type="entry name" value="OS10G0509000 PROTEIN"/>
    <property type="match status" value="1"/>
</dbReference>
<evidence type="ECO:0000256" key="6">
    <source>
        <dbReference type="ARBA" id="ARBA00023125"/>
    </source>
</evidence>
<dbReference type="GO" id="GO:0140664">
    <property type="term" value="F:ATP-dependent DNA damage sensor activity"/>
    <property type="evidence" value="ECO:0007669"/>
    <property type="project" value="InterPro"/>
</dbReference>
<dbReference type="PANTHER" id="PTHR48466">
    <property type="entry name" value="OS10G0509000 PROTEIN-RELATED"/>
    <property type="match status" value="1"/>
</dbReference>
<accession>A0A920CV01</accession>
<dbReference type="InterPro" id="IPR027417">
    <property type="entry name" value="P-loop_NTPase"/>
</dbReference>
<keyword evidence="5" id="KW-0694">RNA-binding</keyword>
<name>A0A920CV01_9BACL</name>
<evidence type="ECO:0000256" key="1">
    <source>
        <dbReference type="ARBA" id="ARBA00022730"/>
    </source>
</evidence>
<keyword evidence="3" id="KW-0378">Hydrolase</keyword>
<feature type="domain" description="DNA mismatch repair proteins mutS family" evidence="8">
    <location>
        <begin position="403"/>
        <end position="419"/>
    </location>
</feature>
<evidence type="ECO:0000256" key="4">
    <source>
        <dbReference type="ARBA" id="ARBA00022840"/>
    </source>
</evidence>
<keyword evidence="10" id="KW-1185">Reference proteome</keyword>
<dbReference type="EMBL" id="BORT01000026">
    <property type="protein sequence ID" value="GIO49933.1"/>
    <property type="molecule type" value="Genomic_DNA"/>
</dbReference>
<dbReference type="Gene3D" id="3.40.50.300">
    <property type="entry name" value="P-loop containing nucleotide triphosphate hydrolases"/>
    <property type="match status" value="1"/>
</dbReference>
<dbReference type="InterPro" id="IPR036187">
    <property type="entry name" value="DNA_mismatch_repair_MutS_sf"/>
</dbReference>
<keyword evidence="1" id="KW-0699">rRNA-binding</keyword>
<dbReference type="GO" id="GO:0030983">
    <property type="term" value="F:mismatched DNA binding"/>
    <property type="evidence" value="ECO:0007669"/>
    <property type="project" value="InterPro"/>
</dbReference>
<organism evidence="9 10">
    <name type="scientific">Paenibacillus azoreducens</name>
    <dbReference type="NCBI Taxonomy" id="116718"/>
    <lineage>
        <taxon>Bacteria</taxon>
        <taxon>Bacillati</taxon>
        <taxon>Bacillota</taxon>
        <taxon>Bacilli</taxon>
        <taxon>Bacillales</taxon>
        <taxon>Paenibacillaceae</taxon>
        <taxon>Paenibacillus</taxon>
    </lineage>
</organism>
<evidence type="ECO:0000256" key="7">
    <source>
        <dbReference type="SAM" id="MobiDB-lite"/>
    </source>
</evidence>
<dbReference type="SMART" id="SM00533">
    <property type="entry name" value="MUTSd"/>
    <property type="match status" value="1"/>
</dbReference>
<dbReference type="AlphaFoldDB" id="A0A920CV01"/>
<protein>
    <recommendedName>
        <fullName evidence="8">DNA mismatch repair proteins mutS family domain-containing protein</fullName>
    </recommendedName>
</protein>
<evidence type="ECO:0000256" key="2">
    <source>
        <dbReference type="ARBA" id="ARBA00022741"/>
    </source>
</evidence>
<dbReference type="InterPro" id="IPR000432">
    <property type="entry name" value="DNA_mismatch_repair_MutS_C"/>
</dbReference>
<keyword evidence="2" id="KW-0547">Nucleotide-binding</keyword>
<gene>
    <name evidence="9" type="ORF">J34TS1_46980</name>
</gene>
<dbReference type="GO" id="GO:0045910">
    <property type="term" value="P:negative regulation of DNA recombination"/>
    <property type="evidence" value="ECO:0007669"/>
    <property type="project" value="InterPro"/>
</dbReference>
<dbReference type="InterPro" id="IPR005747">
    <property type="entry name" value="MutS2"/>
</dbReference>
<dbReference type="SUPFAM" id="SSF48334">
    <property type="entry name" value="DNA repair protein MutS, domain III"/>
    <property type="match status" value="1"/>
</dbReference>
<dbReference type="GO" id="GO:0006298">
    <property type="term" value="P:mismatch repair"/>
    <property type="evidence" value="ECO:0007669"/>
    <property type="project" value="InterPro"/>
</dbReference>
<dbReference type="InterPro" id="IPR045076">
    <property type="entry name" value="MutS"/>
</dbReference>
<reference evidence="9 10" key="1">
    <citation type="submission" date="2021-03" db="EMBL/GenBank/DDBJ databases">
        <title>Antimicrobial resistance genes in bacteria isolated from Japanese honey, and their potential for conferring macrolide and lincosamide resistance in the American foulbrood pathogen Paenibacillus larvae.</title>
        <authorList>
            <person name="Okamoto M."/>
            <person name="Kumagai M."/>
            <person name="Kanamori H."/>
            <person name="Takamatsu D."/>
        </authorList>
    </citation>
    <scope>NUCLEOTIDE SEQUENCE [LARGE SCALE GENOMIC DNA]</scope>
    <source>
        <strain evidence="9 10">J34TS1</strain>
    </source>
</reference>
<dbReference type="SUPFAM" id="SSF52540">
    <property type="entry name" value="P-loop containing nucleoside triphosphate hydrolases"/>
    <property type="match status" value="1"/>
</dbReference>
<dbReference type="GO" id="GO:0005524">
    <property type="term" value="F:ATP binding"/>
    <property type="evidence" value="ECO:0007669"/>
    <property type="project" value="UniProtKB-KW"/>
</dbReference>
<proteinExistence type="predicted"/>
<dbReference type="SMART" id="SM00534">
    <property type="entry name" value="MUTSac"/>
    <property type="match status" value="1"/>
</dbReference>
<keyword evidence="4" id="KW-0067">ATP-binding</keyword>
<feature type="compositionally biased region" description="Basic and acidic residues" evidence="7">
    <location>
        <begin position="576"/>
        <end position="603"/>
    </location>
</feature>
<evidence type="ECO:0000259" key="8">
    <source>
        <dbReference type="PROSITE" id="PS00486"/>
    </source>
</evidence>
<dbReference type="InterPro" id="IPR007696">
    <property type="entry name" value="DNA_mismatch_repair_MutS_core"/>
</dbReference>
<sequence>MDHMTISTLEYDKVKENLREYAVSYAGRKHINDLEPMNNLRAIETALTESAEAKEILDKGASIPLPSLEGIEHVISLLHTGYLFREQDFAAVQTFLHSCGQLMKYMVGKRDIAPTVSSYASSMKELGRLKGEIERCIRFGKVDDQASKQLEKVRKKITVVKDRIQKKISSILSRHGSILQEHLVSQRGGRYVVPVKREFHRHVKGSVLDQSTSGQTVFVEPEEIAQLQMELGMLEADEARETAVVLSMLTGLLEEASEDLLLNIDITGNYDFIFAKAKFGRSIGGRAVQLNDRGWIRIREAKHPMMLNKMVPLELELGKNYRSLIITGPNTGGKTVALKTLGLLTLMVQSGLLVPVAEGSVFAVFSQVMTAIGDGQSIEQSLSTFSAQIRRLADMVETADSSTLLLIDELAAGTDPGEGMSLSIAILEELGHRGAMMMVTTHFNELKGFASRTPGFQNARMEFDVESLAPLYRLTIGESGQSYAIEIATKLGLAGNIIERSRDILRVHKPHLSGTELNHGLMAEAGMDTGNKIEADLGMDTMETSSSIQNGLDQGKQPQPLQPGEGGESMQDPAEQDGHSETMKSEGEILHKDGKAEEKEDKPRRLEVGDAVFVTSLQRVGIIYQEVDAKGMIGVMVQKQKLKINHKRVKLYIEKGNLYPEDYDFDIVFDSKENRKKHKLMQRKHVEGLNIIRKPEDQ</sequence>
<evidence type="ECO:0000313" key="9">
    <source>
        <dbReference type="EMBL" id="GIO49933.1"/>
    </source>
</evidence>
<feature type="region of interest" description="Disordered" evidence="7">
    <location>
        <begin position="545"/>
        <end position="603"/>
    </location>
</feature>
<evidence type="ECO:0000313" key="10">
    <source>
        <dbReference type="Proteomes" id="UP000682811"/>
    </source>
</evidence>
<keyword evidence="6" id="KW-0238">DNA-binding</keyword>
<dbReference type="FunFam" id="3.40.50.300:FF:000830">
    <property type="entry name" value="Endonuclease MutS2"/>
    <property type="match status" value="1"/>
</dbReference>
<dbReference type="GO" id="GO:0016887">
    <property type="term" value="F:ATP hydrolysis activity"/>
    <property type="evidence" value="ECO:0007669"/>
    <property type="project" value="InterPro"/>
</dbReference>
<dbReference type="GO" id="GO:0019843">
    <property type="term" value="F:rRNA binding"/>
    <property type="evidence" value="ECO:0007669"/>
    <property type="project" value="UniProtKB-KW"/>
</dbReference>
<dbReference type="RefSeq" id="WP_212980272.1">
    <property type="nucleotide sequence ID" value="NZ_AP025343.1"/>
</dbReference>
<dbReference type="PROSITE" id="PS00486">
    <property type="entry name" value="DNA_MISMATCH_REPAIR_2"/>
    <property type="match status" value="1"/>
</dbReference>
<dbReference type="NCBIfam" id="TIGR01069">
    <property type="entry name" value="mutS2"/>
    <property type="match status" value="1"/>
</dbReference>
<evidence type="ECO:0000256" key="5">
    <source>
        <dbReference type="ARBA" id="ARBA00022884"/>
    </source>
</evidence>
<dbReference type="Pfam" id="PF00488">
    <property type="entry name" value="MutS_V"/>
    <property type="match status" value="1"/>
</dbReference>